<reference evidence="2" key="1">
    <citation type="submission" date="2023-10" db="EMBL/GenBank/DDBJ databases">
        <title>Genome assembly of Pristionchus species.</title>
        <authorList>
            <person name="Yoshida K."/>
            <person name="Sommer R.J."/>
        </authorList>
    </citation>
    <scope>NUCLEOTIDE SEQUENCE</scope>
    <source>
        <strain evidence="2">RS0144</strain>
    </source>
</reference>
<comment type="caution">
    <text evidence="2">The sequence shown here is derived from an EMBL/GenBank/DDBJ whole genome shotgun (WGS) entry which is preliminary data.</text>
</comment>
<keyword evidence="3" id="KW-1185">Reference proteome</keyword>
<feature type="non-terminal residue" evidence="2">
    <location>
        <position position="1"/>
    </location>
</feature>
<evidence type="ECO:0000259" key="1">
    <source>
        <dbReference type="PROSITE" id="PS50181"/>
    </source>
</evidence>
<name>A0AAV5SR15_9BILA</name>
<proteinExistence type="predicted"/>
<dbReference type="SUPFAM" id="SSF81383">
    <property type="entry name" value="F-box domain"/>
    <property type="match status" value="1"/>
</dbReference>
<feature type="domain" description="F-box" evidence="1">
    <location>
        <begin position="17"/>
        <end position="78"/>
    </location>
</feature>
<dbReference type="InterPro" id="IPR001810">
    <property type="entry name" value="F-box_dom"/>
</dbReference>
<dbReference type="CDD" id="cd09917">
    <property type="entry name" value="F-box_SF"/>
    <property type="match status" value="1"/>
</dbReference>
<dbReference type="Pfam" id="PF00646">
    <property type="entry name" value="F-box"/>
    <property type="match status" value="1"/>
</dbReference>
<dbReference type="AlphaFoldDB" id="A0AAV5SR15"/>
<sequence length="303" mass="35732">FFLRFTMPSLEQDVYAKKNISNLPMELLRMIVEPLEIWDRLSVRLTCSAFEEAVATSTHSCRIMELQYDYEDSVFKVMIDAFELFGCTTRSVAHRTLHWRQRMFGQLRVQSLIVRTVRLIDIRVVNSFLDACIFDELTVHVSRHQGLSTRVYDLIAKAKVRVVLHIRYFVPTPKQFMTFSRPVEFHFFKKWKPIKDEDFLNVLRRGHSIKSTHGIKLRSEQTLAEAIKIVSYSVVAQALRIICIEPDFLHPLLQMTNAKKIAPLKHYHSHHTYNYLRAQIYSEFYPRFGQLFVSSCSYDEEEE</sequence>
<organism evidence="2 3">
    <name type="scientific">Pristionchus entomophagus</name>
    <dbReference type="NCBI Taxonomy" id="358040"/>
    <lineage>
        <taxon>Eukaryota</taxon>
        <taxon>Metazoa</taxon>
        <taxon>Ecdysozoa</taxon>
        <taxon>Nematoda</taxon>
        <taxon>Chromadorea</taxon>
        <taxon>Rhabditida</taxon>
        <taxon>Rhabditina</taxon>
        <taxon>Diplogasteromorpha</taxon>
        <taxon>Diplogasteroidea</taxon>
        <taxon>Neodiplogasteridae</taxon>
        <taxon>Pristionchus</taxon>
    </lineage>
</organism>
<evidence type="ECO:0000313" key="2">
    <source>
        <dbReference type="EMBL" id="GMS85578.1"/>
    </source>
</evidence>
<dbReference type="InterPro" id="IPR036047">
    <property type="entry name" value="F-box-like_dom_sf"/>
</dbReference>
<protein>
    <recommendedName>
        <fullName evidence="1">F-box domain-containing protein</fullName>
    </recommendedName>
</protein>
<evidence type="ECO:0000313" key="3">
    <source>
        <dbReference type="Proteomes" id="UP001432027"/>
    </source>
</evidence>
<gene>
    <name evidence="2" type="ORF">PENTCL1PPCAC_7753</name>
</gene>
<dbReference type="Proteomes" id="UP001432027">
    <property type="component" value="Unassembled WGS sequence"/>
</dbReference>
<accession>A0AAV5SR15</accession>
<dbReference type="EMBL" id="BTSX01000002">
    <property type="protein sequence ID" value="GMS85578.1"/>
    <property type="molecule type" value="Genomic_DNA"/>
</dbReference>
<dbReference type="PROSITE" id="PS50181">
    <property type="entry name" value="FBOX"/>
    <property type="match status" value="1"/>
</dbReference>